<sequence>MVSIKDVAKYANVSVATVSRVLNNKDTVSEGTEKIVKEAIEALNYRPNLVARTLYKKRSSMIGLILPDITNPFFPALARAIEDKALSYGFTVILCNADGNAKKEMDYIKSLEQKYIDGFIISTSQLEVENYDQFDFPVVALDRFIKNEIPTVMANNEEGAFKATKHLMEVNCKLIAHVRGPSGVGPADDREKGFLKAVKESTIKYTIVETDYDLYTAEKVAYQLLQNNPEIDGIFAGSDLIAAGVMRAANHVGLLIPHDLQIVGFDGIQLGKMLSPSLTTIEQPIYEMGAMAVELLYKQIEKLDLEKLHYKFSTKLIKGETTKNTRGFINE</sequence>
<feature type="domain" description="HTH lacI-type" evidence="5">
    <location>
        <begin position="2"/>
        <end position="56"/>
    </location>
</feature>
<evidence type="ECO:0000256" key="4">
    <source>
        <dbReference type="ARBA" id="ARBA00023163"/>
    </source>
</evidence>
<dbReference type="InterPro" id="IPR010982">
    <property type="entry name" value="Lambda_DNA-bd_dom_sf"/>
</dbReference>
<organism evidence="6 7">
    <name type="scientific">Virgibacillus tibetensis</name>
    <dbReference type="NCBI Taxonomy" id="3042313"/>
    <lineage>
        <taxon>Bacteria</taxon>
        <taxon>Bacillati</taxon>
        <taxon>Bacillota</taxon>
        <taxon>Bacilli</taxon>
        <taxon>Bacillales</taxon>
        <taxon>Bacillaceae</taxon>
        <taxon>Virgibacillus</taxon>
    </lineage>
</organism>
<protein>
    <submittedName>
        <fullName evidence="6">LacI family DNA-binding transcriptional regulator</fullName>
    </submittedName>
</protein>
<reference evidence="6 7" key="1">
    <citation type="journal article" date="2024" name="Int. J. Syst. Evol. Microbiol.">
        <title>Virgibacillus tibetensis sp. nov., isolated from salt lake on the Tibetan Plateau of China.</title>
        <authorList>
            <person name="Phurbu D."/>
            <person name="Liu Z.-X."/>
            <person name="Wang R."/>
            <person name="Zheng Y.-Y."/>
            <person name="Liu H.-C."/>
            <person name="Zhou Y.-G."/>
            <person name="Yu Y.-J."/>
            <person name="Li A.-H."/>
        </authorList>
    </citation>
    <scope>NUCLEOTIDE SEQUENCE [LARGE SCALE GENOMIC DNA]</scope>
    <source>
        <strain evidence="6 7">C22-A2</strain>
    </source>
</reference>
<dbReference type="PANTHER" id="PTHR30146">
    <property type="entry name" value="LACI-RELATED TRANSCRIPTIONAL REPRESSOR"/>
    <property type="match status" value="1"/>
</dbReference>
<dbReference type="RefSeq" id="WP_327608826.1">
    <property type="nucleotide sequence ID" value="NZ_JARZFX010000012.1"/>
</dbReference>
<dbReference type="PRINTS" id="PR00036">
    <property type="entry name" value="HTHLACI"/>
</dbReference>
<keyword evidence="4" id="KW-0804">Transcription</keyword>
<evidence type="ECO:0000313" key="7">
    <source>
        <dbReference type="Proteomes" id="UP001335737"/>
    </source>
</evidence>
<proteinExistence type="predicted"/>
<keyword evidence="1" id="KW-0678">Repressor</keyword>
<dbReference type="Proteomes" id="UP001335737">
    <property type="component" value="Unassembled WGS sequence"/>
</dbReference>
<accession>A0ABU6KJ67</accession>
<keyword evidence="7" id="KW-1185">Reference proteome</keyword>
<evidence type="ECO:0000313" key="6">
    <source>
        <dbReference type="EMBL" id="MEC5425275.1"/>
    </source>
</evidence>
<dbReference type="EMBL" id="JARZFX010000012">
    <property type="protein sequence ID" value="MEC5425275.1"/>
    <property type="molecule type" value="Genomic_DNA"/>
</dbReference>
<dbReference type="SMART" id="SM00354">
    <property type="entry name" value="HTH_LACI"/>
    <property type="match status" value="1"/>
</dbReference>
<dbReference type="CDD" id="cd06291">
    <property type="entry name" value="PBP1_Qymf-like"/>
    <property type="match status" value="1"/>
</dbReference>
<dbReference type="Gene3D" id="1.10.260.40">
    <property type="entry name" value="lambda repressor-like DNA-binding domains"/>
    <property type="match status" value="1"/>
</dbReference>
<dbReference type="GO" id="GO:0003677">
    <property type="term" value="F:DNA binding"/>
    <property type="evidence" value="ECO:0007669"/>
    <property type="project" value="UniProtKB-KW"/>
</dbReference>
<evidence type="ECO:0000256" key="3">
    <source>
        <dbReference type="ARBA" id="ARBA00023125"/>
    </source>
</evidence>
<name>A0ABU6KJ67_9BACI</name>
<dbReference type="Gene3D" id="3.40.50.2300">
    <property type="match status" value="2"/>
</dbReference>
<dbReference type="PROSITE" id="PS00356">
    <property type="entry name" value="HTH_LACI_1"/>
    <property type="match status" value="1"/>
</dbReference>
<dbReference type="PROSITE" id="PS50932">
    <property type="entry name" value="HTH_LACI_2"/>
    <property type="match status" value="1"/>
</dbReference>
<evidence type="ECO:0000256" key="1">
    <source>
        <dbReference type="ARBA" id="ARBA00022491"/>
    </source>
</evidence>
<gene>
    <name evidence="6" type="ORF">QGM71_17465</name>
</gene>
<dbReference type="SUPFAM" id="SSF47413">
    <property type="entry name" value="lambda repressor-like DNA-binding domains"/>
    <property type="match status" value="1"/>
</dbReference>
<keyword evidence="3 6" id="KW-0238">DNA-binding</keyword>
<dbReference type="InterPro" id="IPR001761">
    <property type="entry name" value="Peripla_BP/Lac1_sug-bd_dom"/>
</dbReference>
<keyword evidence="2" id="KW-0805">Transcription regulation</keyword>
<dbReference type="InterPro" id="IPR028082">
    <property type="entry name" value="Peripla_BP_I"/>
</dbReference>
<dbReference type="Pfam" id="PF00356">
    <property type="entry name" value="LacI"/>
    <property type="match status" value="1"/>
</dbReference>
<evidence type="ECO:0000259" key="5">
    <source>
        <dbReference type="PROSITE" id="PS50932"/>
    </source>
</evidence>
<comment type="caution">
    <text evidence="6">The sequence shown here is derived from an EMBL/GenBank/DDBJ whole genome shotgun (WGS) entry which is preliminary data.</text>
</comment>
<evidence type="ECO:0000256" key="2">
    <source>
        <dbReference type="ARBA" id="ARBA00023015"/>
    </source>
</evidence>
<dbReference type="CDD" id="cd01392">
    <property type="entry name" value="HTH_LacI"/>
    <property type="match status" value="1"/>
</dbReference>
<dbReference type="Pfam" id="PF00532">
    <property type="entry name" value="Peripla_BP_1"/>
    <property type="match status" value="1"/>
</dbReference>
<dbReference type="InterPro" id="IPR000843">
    <property type="entry name" value="HTH_LacI"/>
</dbReference>
<dbReference type="SUPFAM" id="SSF53822">
    <property type="entry name" value="Periplasmic binding protein-like I"/>
    <property type="match status" value="1"/>
</dbReference>
<dbReference type="PANTHER" id="PTHR30146:SF95">
    <property type="entry name" value="RIBOSE OPERON REPRESSOR"/>
    <property type="match status" value="1"/>
</dbReference>